<feature type="compositionally biased region" description="Basic and acidic residues" evidence="1">
    <location>
        <begin position="247"/>
        <end position="256"/>
    </location>
</feature>
<evidence type="ECO:0000256" key="1">
    <source>
        <dbReference type="SAM" id="MobiDB-lite"/>
    </source>
</evidence>
<feature type="region of interest" description="Disordered" evidence="1">
    <location>
        <begin position="779"/>
        <end position="811"/>
    </location>
</feature>
<feature type="compositionally biased region" description="Polar residues" evidence="1">
    <location>
        <begin position="1"/>
        <end position="24"/>
    </location>
</feature>
<feature type="compositionally biased region" description="Basic residues" evidence="1">
    <location>
        <begin position="231"/>
        <end position="246"/>
    </location>
</feature>
<dbReference type="AlphaFoldDB" id="A0A194URK6"/>
<dbReference type="STRING" id="694573.A0A194URK6"/>
<sequence length="829" mass="92134">MVGTLSRWSSDTGTSPNSPQSEKVSQLPKPLQRPNNWLGRLSVYTNKKLNLTVEDLIPQCAVLCDAHKGLNPWVVHRVFLLLSEEVTRWLDPLRRYLEDPARYDEKEAVRLRTSPGEVRDYVDRMNALLSLWTGPEVFARIVGGDYPPGLAVPRVGSDCEVCIVACVGARGQALCDLRAMMCGRSHRRGAPVLLRLVEAWIGRFDGEDAERLLGESAVMARDVRRVRRRVVKRRGGHRHRDGRHHRTSYEKRERERVRMERDLDCQNLTATQRRIALGRIDGRLDEMFGGQSKENYCPHGKHSSSSALSFSPSTLASSSNAPPTSTFKPSRHNNDSTTVDNRQQSSRRSWENYSYINDGSCSHDGENDIEPFPDYNDDVFDEADPDATYRLQDQVQSWYDRYTDVGADKTEANNYYAHPAFSQKVADIKDDFVRSQVAMSAVPLPLQFTKGVAPQDGKENDDENDEEDWVPAAVRTEVTQWTDISVHTLATQSTNQGGRGAGRPQGEEAPPVPRVPSVFNWDGVADATSVARHYKEDHSMNVNVLGGSGAAYGDAFAAPPSSVYSNDAPTAAHPPPVATTLVPGVAYPMSNRSNHIQSVGKPVARFMEAKFENPRTPPRAPRTQHRRRQPGDTKVPDAAPSEMTYWPDPHATSAPDSGSGSSSGSRHRQTPSSGSKRSMATSTPNTTLSGLEFQAGLDRMNDEGDGTVFEAYIVERDTTTTTTILPGDSVSAVGRFYPPQKSGAVHCYQVRRDQIDADEVLARQLARVDVCGRPRYDVDEYEDSDDEGEEEHDIRKAKALSRETAREGEVMKAKMGKFSDMVMPDSDWI</sequence>
<gene>
    <name evidence="2" type="ORF">VP1G_01751</name>
</gene>
<feature type="compositionally biased region" description="Low complexity" evidence="1">
    <location>
        <begin position="303"/>
        <end position="327"/>
    </location>
</feature>
<feature type="region of interest" description="Disordered" evidence="1">
    <location>
        <begin position="291"/>
        <end position="349"/>
    </location>
</feature>
<feature type="compositionally biased region" description="Polar residues" evidence="1">
    <location>
        <begin position="335"/>
        <end position="349"/>
    </location>
</feature>
<reference evidence="3" key="1">
    <citation type="submission" date="2014-12" db="EMBL/GenBank/DDBJ databases">
        <title>Genome Sequence of Valsa Canker Pathogens Uncovers a Specific Adaption of Colonization on Woody Bark.</title>
        <authorList>
            <person name="Yin Z."/>
            <person name="Liu H."/>
            <person name="Gao X."/>
            <person name="Li Z."/>
            <person name="Song N."/>
            <person name="Ke X."/>
            <person name="Dai Q."/>
            <person name="Wu Y."/>
            <person name="Sun Y."/>
            <person name="Xu J.-R."/>
            <person name="Kang Z.K."/>
            <person name="Wang L."/>
            <person name="Huang L."/>
        </authorList>
    </citation>
    <scope>NUCLEOTIDE SEQUENCE [LARGE SCALE GENOMIC DNA]</scope>
    <source>
        <strain evidence="3">SXYL134</strain>
    </source>
</reference>
<feature type="compositionally biased region" description="Acidic residues" evidence="1">
    <location>
        <begin position="779"/>
        <end position="791"/>
    </location>
</feature>
<evidence type="ECO:0000313" key="2">
    <source>
        <dbReference type="EMBL" id="KUI54310.1"/>
    </source>
</evidence>
<keyword evidence="3" id="KW-1185">Reference proteome</keyword>
<dbReference type="OrthoDB" id="3786931at2759"/>
<feature type="region of interest" description="Disordered" evidence="1">
    <location>
        <begin position="1"/>
        <end position="33"/>
    </location>
</feature>
<feature type="compositionally biased region" description="Polar residues" evidence="1">
    <location>
        <begin position="670"/>
        <end position="688"/>
    </location>
</feature>
<feature type="compositionally biased region" description="Basic and acidic residues" evidence="1">
    <location>
        <begin position="792"/>
        <end position="811"/>
    </location>
</feature>
<dbReference type="Proteomes" id="UP000078576">
    <property type="component" value="Unassembled WGS sequence"/>
</dbReference>
<feature type="region of interest" description="Disordered" evidence="1">
    <location>
        <begin position="231"/>
        <end position="256"/>
    </location>
</feature>
<name>A0A194URK6_CYTMA</name>
<accession>A0A194URK6</accession>
<organism evidence="2 3">
    <name type="scientific">Cytospora mali</name>
    <name type="common">Apple Valsa canker fungus</name>
    <name type="synonym">Valsa mali</name>
    <dbReference type="NCBI Taxonomy" id="578113"/>
    <lineage>
        <taxon>Eukaryota</taxon>
        <taxon>Fungi</taxon>
        <taxon>Dikarya</taxon>
        <taxon>Ascomycota</taxon>
        <taxon>Pezizomycotina</taxon>
        <taxon>Sordariomycetes</taxon>
        <taxon>Sordariomycetidae</taxon>
        <taxon>Diaporthales</taxon>
        <taxon>Cytosporaceae</taxon>
        <taxon>Cytospora</taxon>
    </lineage>
</organism>
<dbReference type="EMBL" id="KN714673">
    <property type="protein sequence ID" value="KUI54310.1"/>
    <property type="molecule type" value="Genomic_DNA"/>
</dbReference>
<feature type="region of interest" description="Disordered" evidence="1">
    <location>
        <begin position="489"/>
        <end position="518"/>
    </location>
</feature>
<protein>
    <submittedName>
        <fullName evidence="2">Uncharacterized protein</fullName>
    </submittedName>
</protein>
<proteinExistence type="predicted"/>
<evidence type="ECO:0000313" key="3">
    <source>
        <dbReference type="Proteomes" id="UP000078576"/>
    </source>
</evidence>
<feature type="region of interest" description="Disordered" evidence="1">
    <location>
        <begin position="611"/>
        <end position="688"/>
    </location>
</feature>